<gene>
    <name evidence="16" type="ORF">LARV_02571</name>
</gene>
<comment type="catalytic activity">
    <reaction evidence="11">
        <text>a 5,6-dihydrouridine in tRNA + NAD(+) = a uridine in tRNA + NADH + H(+)</text>
        <dbReference type="Rhea" id="RHEA:54452"/>
        <dbReference type="Rhea" id="RHEA-COMP:13339"/>
        <dbReference type="Rhea" id="RHEA-COMP:13887"/>
        <dbReference type="ChEBI" id="CHEBI:15378"/>
        <dbReference type="ChEBI" id="CHEBI:57540"/>
        <dbReference type="ChEBI" id="CHEBI:57945"/>
        <dbReference type="ChEBI" id="CHEBI:65315"/>
        <dbReference type="ChEBI" id="CHEBI:74443"/>
    </reaction>
</comment>
<name>A0A0S7BLE1_9CHLR</name>
<keyword evidence="6 12" id="KW-0819">tRNA processing</keyword>
<feature type="active site" description="Proton donor" evidence="13">
    <location>
        <position position="113"/>
    </location>
</feature>
<accession>A0A0S7BLE1</accession>
<keyword evidence="4 12" id="KW-0285">Flavoprotein</keyword>
<dbReference type="InterPro" id="IPR001269">
    <property type="entry name" value="DUS_fam"/>
</dbReference>
<evidence type="ECO:0000256" key="1">
    <source>
        <dbReference type="ARBA" id="ARBA00001917"/>
    </source>
</evidence>
<evidence type="ECO:0000256" key="8">
    <source>
        <dbReference type="ARBA" id="ARBA00022884"/>
    </source>
</evidence>
<keyword evidence="5 12" id="KW-0288">FMN</keyword>
<proteinExistence type="inferred from homology"/>
<comment type="catalytic activity">
    <reaction evidence="10">
        <text>a 5,6-dihydrouridine in tRNA + NADP(+) = a uridine in tRNA + NADPH + H(+)</text>
        <dbReference type="Rhea" id="RHEA:23624"/>
        <dbReference type="Rhea" id="RHEA-COMP:13339"/>
        <dbReference type="Rhea" id="RHEA-COMP:13887"/>
        <dbReference type="ChEBI" id="CHEBI:15378"/>
        <dbReference type="ChEBI" id="CHEBI:57783"/>
        <dbReference type="ChEBI" id="CHEBI:58349"/>
        <dbReference type="ChEBI" id="CHEBI:65315"/>
        <dbReference type="ChEBI" id="CHEBI:74443"/>
    </reaction>
</comment>
<dbReference type="GO" id="GO:0000049">
    <property type="term" value="F:tRNA binding"/>
    <property type="evidence" value="ECO:0007669"/>
    <property type="project" value="UniProtKB-KW"/>
</dbReference>
<evidence type="ECO:0000256" key="4">
    <source>
        <dbReference type="ARBA" id="ARBA00022630"/>
    </source>
</evidence>
<dbReference type="STRING" id="360412.LARV_02571"/>
<dbReference type="InterPro" id="IPR013785">
    <property type="entry name" value="Aldolase_TIM"/>
</dbReference>
<evidence type="ECO:0000256" key="12">
    <source>
        <dbReference type="PIRNR" id="PIRNR006621"/>
    </source>
</evidence>
<dbReference type="GO" id="GO:0050660">
    <property type="term" value="F:flavin adenine dinucleotide binding"/>
    <property type="evidence" value="ECO:0007669"/>
    <property type="project" value="InterPro"/>
</dbReference>
<feature type="binding site" evidence="14">
    <location>
        <position position="182"/>
    </location>
    <ligand>
        <name>FMN</name>
        <dbReference type="ChEBI" id="CHEBI:58210"/>
    </ligand>
</feature>
<evidence type="ECO:0000256" key="11">
    <source>
        <dbReference type="ARBA" id="ARBA00048802"/>
    </source>
</evidence>
<keyword evidence="17" id="KW-1185">Reference proteome</keyword>
<comment type="similarity">
    <text evidence="12">Belongs to the dus family.</text>
</comment>
<dbReference type="PANTHER" id="PTHR45846:SF1">
    <property type="entry name" value="TRNA-DIHYDROURIDINE(47) SYNTHASE [NAD(P)(+)]-LIKE"/>
    <property type="match status" value="1"/>
</dbReference>
<feature type="domain" description="DUS-like FMN-binding" evidence="15">
    <location>
        <begin position="27"/>
        <end position="293"/>
    </location>
</feature>
<dbReference type="CDD" id="cd02801">
    <property type="entry name" value="DUS_like_FMN"/>
    <property type="match status" value="1"/>
</dbReference>
<dbReference type="SUPFAM" id="SSF51395">
    <property type="entry name" value="FMN-linked oxidoreductases"/>
    <property type="match status" value="1"/>
</dbReference>
<dbReference type="Gene3D" id="3.20.20.70">
    <property type="entry name" value="Aldolase class I"/>
    <property type="match status" value="1"/>
</dbReference>
<evidence type="ECO:0000256" key="7">
    <source>
        <dbReference type="ARBA" id="ARBA00022857"/>
    </source>
</evidence>
<evidence type="ECO:0000313" key="16">
    <source>
        <dbReference type="EMBL" id="GAP14795.1"/>
    </source>
</evidence>
<keyword evidence="3" id="KW-0820">tRNA-binding</keyword>
<evidence type="ECO:0000256" key="6">
    <source>
        <dbReference type="ARBA" id="ARBA00022694"/>
    </source>
</evidence>
<evidence type="ECO:0000256" key="2">
    <source>
        <dbReference type="ARBA" id="ARBA00002790"/>
    </source>
</evidence>
<protein>
    <recommendedName>
        <fullName evidence="12">tRNA-dihydrouridine synthase</fullName>
        <ecNumber evidence="12">1.3.1.-</ecNumber>
    </recommendedName>
</protein>
<dbReference type="InterPro" id="IPR018517">
    <property type="entry name" value="tRNA_hU_synthase_CS"/>
</dbReference>
<keyword evidence="9 12" id="KW-0560">Oxidoreductase</keyword>
<feature type="binding site" evidence="14">
    <location>
        <begin position="237"/>
        <end position="238"/>
    </location>
    <ligand>
        <name>FMN</name>
        <dbReference type="ChEBI" id="CHEBI:58210"/>
    </ligand>
</feature>
<evidence type="ECO:0000256" key="13">
    <source>
        <dbReference type="PIRSR" id="PIRSR006621-1"/>
    </source>
</evidence>
<evidence type="ECO:0000313" key="17">
    <source>
        <dbReference type="Proteomes" id="UP000055060"/>
    </source>
</evidence>
<sequence>MTLLERTAENKTAFTIRDIPVHGDLVLSPMDGVSDAPFRELTRSLGSALSYTEFINAIDILNGYPYLEEHLYFSEQERPVVYQIFDDDPERLVKAAHRLRERCPDIIDVNMGCSARCVSGRGAGAALLRTPEKIARIFSTLTRELDIPITGKIRLGWDATSRNYLEIAHIIEDNGGALIAVHARTKEQGYNGEVDWDAIGEIKQAIRIPVLGNGDVKTVADIERIQAQTGCDGVMIGRAAIGNPWIFSRLERNQVPPALVRTTLRRHLDANIEFYGVDRGLTLFRKHLKRYLAPYDVPRSVLGAMLTSTDPAMVWSLLDQILPG</sequence>
<feature type="binding site" evidence="14">
    <location>
        <position position="152"/>
    </location>
    <ligand>
        <name>FMN</name>
        <dbReference type="ChEBI" id="CHEBI:58210"/>
    </ligand>
</feature>
<evidence type="ECO:0000256" key="5">
    <source>
        <dbReference type="ARBA" id="ARBA00022643"/>
    </source>
</evidence>
<dbReference type="Proteomes" id="UP000055060">
    <property type="component" value="Unassembled WGS sequence"/>
</dbReference>
<dbReference type="InterPro" id="IPR024036">
    <property type="entry name" value="tRNA-dHydroUridine_Synthase_C"/>
</dbReference>
<reference evidence="16" key="1">
    <citation type="submission" date="2015-07" db="EMBL/GenBank/DDBJ databases">
        <title>Draft Genome Sequences of Anaerolinea thermolimosa IMO-1, Bellilinea caldifistulae GOMI-1, Leptolinea tardivitalis YMTK-2, Levilinea saccharolytica KIBI-1,Longilinea arvoryzae KOME-1, Previously Described as Members of the Anaerolineaceae (Chloroflexi).</title>
        <authorList>
            <person name="Sekiguchi Y."/>
            <person name="Ohashi A."/>
            <person name="Matsuura N."/>
            <person name="Tourlousse M.D."/>
        </authorList>
    </citation>
    <scope>NUCLEOTIDE SEQUENCE [LARGE SCALE GENOMIC DNA]</scope>
    <source>
        <strain evidence="16">KOME-1</strain>
    </source>
</reference>
<evidence type="ECO:0000256" key="10">
    <source>
        <dbReference type="ARBA" id="ARBA00048205"/>
    </source>
</evidence>
<dbReference type="OrthoDB" id="9764501at2"/>
<evidence type="ECO:0000256" key="9">
    <source>
        <dbReference type="ARBA" id="ARBA00023002"/>
    </source>
</evidence>
<comment type="cofactor">
    <cofactor evidence="1 12 14">
        <name>FMN</name>
        <dbReference type="ChEBI" id="CHEBI:58210"/>
    </cofactor>
</comment>
<dbReference type="Gene3D" id="1.10.1200.80">
    <property type="entry name" value="Putative flavin oxidoreducatase, domain 2"/>
    <property type="match status" value="1"/>
</dbReference>
<evidence type="ECO:0000256" key="3">
    <source>
        <dbReference type="ARBA" id="ARBA00022555"/>
    </source>
</evidence>
<dbReference type="PROSITE" id="PS01136">
    <property type="entry name" value="UPF0034"/>
    <property type="match status" value="1"/>
</dbReference>
<keyword evidence="14" id="KW-0547">Nucleotide-binding</keyword>
<dbReference type="AlphaFoldDB" id="A0A0S7BLE1"/>
<dbReference type="EMBL" id="DF967972">
    <property type="protein sequence ID" value="GAP14795.1"/>
    <property type="molecule type" value="Genomic_DNA"/>
</dbReference>
<feature type="binding site" evidence="14">
    <location>
        <position position="83"/>
    </location>
    <ligand>
        <name>FMN</name>
        <dbReference type="ChEBI" id="CHEBI:58210"/>
    </ligand>
</feature>
<evidence type="ECO:0000259" key="15">
    <source>
        <dbReference type="Pfam" id="PF01207"/>
    </source>
</evidence>
<dbReference type="PIRSF" id="PIRSF006621">
    <property type="entry name" value="Dus"/>
    <property type="match status" value="1"/>
</dbReference>
<keyword evidence="8" id="KW-0694">RNA-binding</keyword>
<dbReference type="PANTHER" id="PTHR45846">
    <property type="entry name" value="TRNA-DIHYDROURIDINE(47) SYNTHASE [NAD(P)(+)]-LIKE"/>
    <property type="match status" value="1"/>
</dbReference>
<dbReference type="InterPro" id="IPR035587">
    <property type="entry name" value="DUS-like_FMN-bd"/>
</dbReference>
<evidence type="ECO:0000256" key="14">
    <source>
        <dbReference type="PIRSR" id="PIRSR006621-2"/>
    </source>
</evidence>
<dbReference type="RefSeq" id="WP_075074023.1">
    <property type="nucleotide sequence ID" value="NZ_DF967972.1"/>
</dbReference>
<organism evidence="16">
    <name type="scientific">Longilinea arvoryzae</name>
    <dbReference type="NCBI Taxonomy" id="360412"/>
    <lineage>
        <taxon>Bacteria</taxon>
        <taxon>Bacillati</taxon>
        <taxon>Chloroflexota</taxon>
        <taxon>Anaerolineae</taxon>
        <taxon>Anaerolineales</taxon>
        <taxon>Anaerolineaceae</taxon>
        <taxon>Longilinea</taxon>
    </lineage>
</organism>
<dbReference type="GO" id="GO:0017150">
    <property type="term" value="F:tRNA dihydrouridine synthase activity"/>
    <property type="evidence" value="ECO:0007669"/>
    <property type="project" value="InterPro"/>
</dbReference>
<comment type="function">
    <text evidence="2 12">Catalyzes the synthesis of 5,6-dihydrouridine (D), a modified base found in the D-loop of most tRNAs, via the reduction of the C5-C6 double bond in target uridines.</text>
</comment>
<keyword evidence="7" id="KW-0521">NADP</keyword>
<dbReference type="EC" id="1.3.1.-" evidence="12"/>
<dbReference type="Pfam" id="PF01207">
    <property type="entry name" value="Dus"/>
    <property type="match status" value="1"/>
</dbReference>